<dbReference type="InterPro" id="IPR048997">
    <property type="entry name" value="Stonustoxin-like_helical"/>
</dbReference>
<dbReference type="InterPro" id="IPR052090">
    <property type="entry name" value="Cytolytic_pore-forming_toxin"/>
</dbReference>
<feature type="domain" description="SNTX thioredoxin-like" evidence="1">
    <location>
        <begin position="420"/>
        <end position="536"/>
    </location>
</feature>
<dbReference type="InterPro" id="IPR040581">
    <property type="entry name" value="Thioredoxin_11"/>
</dbReference>
<protein>
    <recommendedName>
        <fullName evidence="5">SNTX thioredoxin-like domain-containing protein</fullName>
    </recommendedName>
</protein>
<organism evidence="3 4">
    <name type="scientific">Neogobius melanostomus</name>
    <name type="common">round goby</name>
    <dbReference type="NCBI Taxonomy" id="47308"/>
    <lineage>
        <taxon>Eukaryota</taxon>
        <taxon>Metazoa</taxon>
        <taxon>Chordata</taxon>
        <taxon>Craniata</taxon>
        <taxon>Vertebrata</taxon>
        <taxon>Euteleostomi</taxon>
        <taxon>Actinopterygii</taxon>
        <taxon>Neopterygii</taxon>
        <taxon>Teleostei</taxon>
        <taxon>Neoteleostei</taxon>
        <taxon>Acanthomorphata</taxon>
        <taxon>Gobiaria</taxon>
        <taxon>Gobiiformes</taxon>
        <taxon>Gobioidei</taxon>
        <taxon>Gobiidae</taxon>
        <taxon>Benthophilinae</taxon>
        <taxon>Neogobiini</taxon>
        <taxon>Neogobius</taxon>
    </lineage>
</organism>
<evidence type="ECO:0000313" key="4">
    <source>
        <dbReference type="Proteomes" id="UP000694523"/>
    </source>
</evidence>
<dbReference type="Pfam" id="PF18078">
    <property type="entry name" value="Thioredoxin_11"/>
    <property type="match status" value="1"/>
</dbReference>
<keyword evidence="4" id="KW-1185">Reference proteome</keyword>
<accession>A0A8C6UEW9</accession>
<evidence type="ECO:0008006" key="5">
    <source>
        <dbReference type="Google" id="ProtNLM"/>
    </source>
</evidence>
<sequence length="539" mass="60367">LSQIQTYGTLWCNKVIFNTFVTCLISFLQSKEMSKNTQMIVGGLGRPFTLGMLYNAPKDELIPGLSVLDSQTLQSLTVKKPQRSSYFDVSASDSTKDSSFNLNVEASLKLSFMSGLIEVGGSANYLNNKKESKNQCRVTLQYQATTHFEQLSLTAEVCEKIKSSEVIEKGLATHVVTGIEYGANAFFVFDSQKVESSDLQTVKGQMEVTIKKIPTVEISGEAKVELTEEEKKLVKTFSVKFYGDFLLEKNPATFEAAVQTYVDLPKLLMGADGKEAVKTVPLKVWLLPLEVFTLKPAPVTKGISVGLVLEAEDTLEELDSITMRCNDCLSVSAVGKFPQLQQPLHKFYKLCNYYSVELQRQMAETCPAIREGTVSESVLRALFEERHTSPFSQDKLTQWLQDKEREVNVVQVCLDLMEGLPVMSTQADIDKFVLAPGGEARWGFTFTSLETTDSQLEEMVQYLKALKTGKSYEPLELQSAADPWFYNDEVVKLMRDKAHWYKGYSDANVVFITAINDTQFTGFAIYLYENGVLINKCEI</sequence>
<dbReference type="Proteomes" id="UP000694523">
    <property type="component" value="Unplaced"/>
</dbReference>
<dbReference type="PANTHER" id="PTHR31594">
    <property type="entry name" value="AIG1-TYPE G DOMAIN-CONTAINING PROTEIN"/>
    <property type="match status" value="1"/>
</dbReference>
<name>A0A8C6UEW9_9GOBI</name>
<evidence type="ECO:0000259" key="1">
    <source>
        <dbReference type="Pfam" id="PF18078"/>
    </source>
</evidence>
<proteinExistence type="predicted"/>
<dbReference type="Ensembl" id="ENSNMLT00000038111.1">
    <property type="protein sequence ID" value="ENSNMLP00000034221.1"/>
    <property type="gene ID" value="ENSNMLG00000021325.1"/>
</dbReference>
<dbReference type="AlphaFoldDB" id="A0A8C6UEW9"/>
<evidence type="ECO:0000259" key="2">
    <source>
        <dbReference type="Pfam" id="PF21109"/>
    </source>
</evidence>
<evidence type="ECO:0000313" key="3">
    <source>
        <dbReference type="Ensembl" id="ENSNMLP00000034221.1"/>
    </source>
</evidence>
<feature type="domain" description="Stonustoxin-like helical" evidence="2">
    <location>
        <begin position="314"/>
        <end position="408"/>
    </location>
</feature>
<dbReference type="PANTHER" id="PTHR31594:SF16">
    <property type="entry name" value="SI:CH211-281L24.3"/>
    <property type="match status" value="1"/>
</dbReference>
<reference evidence="3" key="1">
    <citation type="submission" date="2025-08" db="UniProtKB">
        <authorList>
            <consortium name="Ensembl"/>
        </authorList>
    </citation>
    <scope>IDENTIFICATION</scope>
</reference>
<reference evidence="3" key="2">
    <citation type="submission" date="2025-09" db="UniProtKB">
        <authorList>
            <consortium name="Ensembl"/>
        </authorList>
    </citation>
    <scope>IDENTIFICATION</scope>
</reference>
<dbReference type="Pfam" id="PF21109">
    <property type="entry name" value="Stonustoxin_helical"/>
    <property type="match status" value="1"/>
</dbReference>